<evidence type="ECO:0000313" key="3">
    <source>
        <dbReference type="WBParaSite" id="SRDH1_61690.1"/>
    </source>
</evidence>
<feature type="compositionally biased region" description="Polar residues" evidence="1">
    <location>
        <begin position="113"/>
        <end position="146"/>
    </location>
</feature>
<evidence type="ECO:0000313" key="2">
    <source>
        <dbReference type="Proteomes" id="UP000050792"/>
    </source>
</evidence>
<proteinExistence type="predicted"/>
<feature type="compositionally biased region" description="Polar residues" evidence="1">
    <location>
        <begin position="455"/>
        <end position="488"/>
    </location>
</feature>
<feature type="compositionally biased region" description="Polar residues" evidence="1">
    <location>
        <begin position="398"/>
        <end position="431"/>
    </location>
</feature>
<feature type="compositionally biased region" description="Polar residues" evidence="1">
    <location>
        <begin position="683"/>
        <end position="716"/>
    </location>
</feature>
<feature type="compositionally biased region" description="Polar residues" evidence="1">
    <location>
        <begin position="512"/>
        <end position="545"/>
    </location>
</feature>
<reference evidence="3" key="2">
    <citation type="submission" date="2023-11" db="UniProtKB">
        <authorList>
            <consortium name="WormBaseParasite"/>
        </authorList>
    </citation>
    <scope>IDENTIFICATION</scope>
</reference>
<protein>
    <submittedName>
        <fullName evidence="3">Uncharacterized protein</fullName>
    </submittedName>
</protein>
<evidence type="ECO:0000256" key="1">
    <source>
        <dbReference type="SAM" id="MobiDB-lite"/>
    </source>
</evidence>
<sequence>TSPKQNGTASVTDSSKRPTSTPDTGAPSSTTPQDDELYVDYVDKTGKRRRRRRLPSETSPKQNGTASVTDSSKRPTSTPDTGAPSSTTPQDDELYVDYVDKTGKRRRRRRLPSETSPKQNGTASVTDSSKRPTSTPDTGAPSSTTPQDDELYVDYVDKTGKRRRRRRLPSETSPKQNGTASVTDSSKRPTSTPDTGAPSSTTPQDDELYVDYVDKTGKRRRRRRLPSETSPKQNGTASVTDSSKRPTSTPDTGAPSSTTPQDDELYVDYVDKTGKRRRRRRLPSETSPKQNGTASVTDSSKRPTSTPDTGAPSSTTPQDDELYVDYVDKTGKRRRRRRLPSETSPKQNGTASVTDSSKRPTSTPDTGAPSSTTPQDDELYVDYVDKTGKRRRRRRLPSETSPKQNGTASVTDSSKRPTSTPDTGAPSSTTPQDDELYVDYVDKTGKRRRRRRLPSETSPKQNGTASVTDSSKRPTSTPDTGAPSSTTPQDDELYVDYVDKTGKRRRRRRLPSETSPKQNGTASVTDSSKRPTSTPDTGAPSSTTPQDDELYVDYVDKTGKRRRRRRLPSETSPKQNGTASVTDSSKRPTSTPDTGAPSSTTPQDDELYVDYVDKTGKRRRRRRLPSETSPKQNGTASVTDSSKRPTSTPDTGAPSSTTPQDDELYVDYVDKTGKRRRRRRLPSETSPKQNGTASVTDSSKRPTSTPDTGAPSSTTPQDDELYVDYVDKTGKRRRRRRLPSETSPKQNGTASVTDSSKLISSGVDYYEEDNVNSTTITTPLSKLLRPTPKLPNKRLSTRSTSIVKKSVTSKSTSIINTSDKYYKPDENEYYEDDQEQSNNTSIVTTTTVKPKQIVQTEKISSPKSSSQLKPMLKKTIVYKQAPSSNSSDEYYDDEITETTWVIKLGDKNVTDKDMLDFINNQINGGALLQNNSTKLNNTSDKSDGGTETSWFSVPETKNMNEKWISQFLDDDSELGKNQYGIPQTNTTRQVVSKSFWISDDFEKQLKEMDFLGMLRNSTELNDIINKKLDMFSSFSLNDNSTTNN</sequence>
<organism evidence="2 3">
    <name type="scientific">Schistosoma rodhaini</name>
    <dbReference type="NCBI Taxonomy" id="6188"/>
    <lineage>
        <taxon>Eukaryota</taxon>
        <taxon>Metazoa</taxon>
        <taxon>Spiralia</taxon>
        <taxon>Lophotrochozoa</taxon>
        <taxon>Platyhelminthes</taxon>
        <taxon>Trematoda</taxon>
        <taxon>Digenea</taxon>
        <taxon>Strigeidida</taxon>
        <taxon>Schistosomatoidea</taxon>
        <taxon>Schistosomatidae</taxon>
        <taxon>Schistosoma</taxon>
    </lineage>
</organism>
<feature type="compositionally biased region" description="Polar residues" evidence="1">
    <location>
        <begin position="227"/>
        <end position="260"/>
    </location>
</feature>
<feature type="compositionally biased region" description="Polar residues" evidence="1">
    <location>
        <begin position="56"/>
        <end position="89"/>
    </location>
</feature>
<feature type="compositionally biased region" description="Polar residues" evidence="1">
    <location>
        <begin position="740"/>
        <end position="756"/>
    </location>
</feature>
<feature type="compositionally biased region" description="Polar residues" evidence="1">
    <location>
        <begin position="1"/>
        <end position="32"/>
    </location>
</feature>
<keyword evidence="2" id="KW-1185">Reference proteome</keyword>
<feature type="compositionally biased region" description="Polar residues" evidence="1">
    <location>
        <begin position="170"/>
        <end position="203"/>
    </location>
</feature>
<dbReference type="WBParaSite" id="SRDH1_61690.1">
    <property type="protein sequence ID" value="SRDH1_61690.1"/>
    <property type="gene ID" value="SRDH1_61690"/>
</dbReference>
<dbReference type="Proteomes" id="UP000050792">
    <property type="component" value="Unassembled WGS sequence"/>
</dbReference>
<feature type="compositionally biased region" description="Polar residues" evidence="1">
    <location>
        <begin position="284"/>
        <end position="317"/>
    </location>
</feature>
<feature type="region of interest" description="Disordered" evidence="1">
    <location>
        <begin position="1"/>
        <end position="756"/>
    </location>
</feature>
<feature type="compositionally biased region" description="Polar residues" evidence="1">
    <location>
        <begin position="569"/>
        <end position="602"/>
    </location>
</feature>
<feature type="compositionally biased region" description="Polar residues" evidence="1">
    <location>
        <begin position="626"/>
        <end position="659"/>
    </location>
</feature>
<name>A0AA85FS09_9TREM</name>
<dbReference type="AlphaFoldDB" id="A0AA85FS09"/>
<feature type="compositionally biased region" description="Polar residues" evidence="1">
    <location>
        <begin position="341"/>
        <end position="374"/>
    </location>
</feature>
<reference evidence="2" key="1">
    <citation type="submission" date="2022-06" db="EMBL/GenBank/DDBJ databases">
        <authorList>
            <person name="Berger JAMES D."/>
            <person name="Berger JAMES D."/>
        </authorList>
    </citation>
    <scope>NUCLEOTIDE SEQUENCE [LARGE SCALE GENOMIC DNA]</scope>
</reference>
<accession>A0AA85FS09</accession>